<proteinExistence type="predicted"/>
<dbReference type="EMBL" id="FRCY01000001">
    <property type="protein sequence ID" value="SHM39275.1"/>
    <property type="molecule type" value="Genomic_DNA"/>
</dbReference>
<keyword evidence="3" id="KW-1185">Reference proteome</keyword>
<sequence>MKSSKNFSRLKLLIFFGLFSGFLASCEDQPIEGPIGSGGAQGIESLQASEFFDWKTTEQVRVLVSGLSADVAISRTLILQTENGREFYAGLQHMGSDFEMVFDLPAHVREVTMLYGNIEKKAEIADNQVSFDFIVDMGDEDIQP</sequence>
<accession>A0A1M7IF26</accession>
<evidence type="ECO:0000313" key="2">
    <source>
        <dbReference type="EMBL" id="SHM39275.1"/>
    </source>
</evidence>
<dbReference type="STRING" id="388280.SAMN04488057_101303"/>
<evidence type="ECO:0000256" key="1">
    <source>
        <dbReference type="SAM" id="SignalP"/>
    </source>
</evidence>
<gene>
    <name evidence="2" type="ORF">SAMN04488057_101303</name>
</gene>
<evidence type="ECO:0000313" key="3">
    <source>
        <dbReference type="Proteomes" id="UP000184513"/>
    </source>
</evidence>
<dbReference type="RefSeq" id="WP_073090648.1">
    <property type="nucleotide sequence ID" value="NZ_FRCY01000001.1"/>
</dbReference>
<dbReference type="Proteomes" id="UP000184513">
    <property type="component" value="Unassembled WGS sequence"/>
</dbReference>
<organism evidence="2 3">
    <name type="scientific">Cyclobacterium lianum</name>
    <dbReference type="NCBI Taxonomy" id="388280"/>
    <lineage>
        <taxon>Bacteria</taxon>
        <taxon>Pseudomonadati</taxon>
        <taxon>Bacteroidota</taxon>
        <taxon>Cytophagia</taxon>
        <taxon>Cytophagales</taxon>
        <taxon>Cyclobacteriaceae</taxon>
        <taxon>Cyclobacterium</taxon>
    </lineage>
</organism>
<dbReference type="AlphaFoldDB" id="A0A1M7IF26"/>
<protein>
    <submittedName>
        <fullName evidence="2">Uncharacterized protein</fullName>
    </submittedName>
</protein>
<dbReference type="OrthoDB" id="840256at2"/>
<feature type="chain" id="PRO_5012432582" evidence="1">
    <location>
        <begin position="25"/>
        <end position="144"/>
    </location>
</feature>
<reference evidence="2 3" key="1">
    <citation type="submission" date="2016-11" db="EMBL/GenBank/DDBJ databases">
        <authorList>
            <person name="Jaros S."/>
            <person name="Januszkiewicz K."/>
            <person name="Wedrychowicz H."/>
        </authorList>
    </citation>
    <scope>NUCLEOTIDE SEQUENCE [LARGE SCALE GENOMIC DNA]</scope>
    <source>
        <strain evidence="2 3">CGMCC 1.6102</strain>
    </source>
</reference>
<name>A0A1M7IF26_9BACT</name>
<dbReference type="PROSITE" id="PS51257">
    <property type="entry name" value="PROKAR_LIPOPROTEIN"/>
    <property type="match status" value="1"/>
</dbReference>
<keyword evidence="1" id="KW-0732">Signal</keyword>
<feature type="signal peptide" evidence="1">
    <location>
        <begin position="1"/>
        <end position="24"/>
    </location>
</feature>